<feature type="signal peptide" evidence="1">
    <location>
        <begin position="1"/>
        <end position="23"/>
    </location>
</feature>
<sequence>MKSPLHIAMASAIALTTAAPAFAQYYQPTPQYQRDLNRYDRDRANYEYNRSDYEAARVQYERDRAAWERSRADYDRRYGYGAYVRRYGPAPTWDTARYGAYDSRYSSAYDANRYGANSAYSAGVSCNNNNSTVTAGAIGAIAGALLGSNVAARNARTEGAVLGALVGGGVGAAVGRANDKYKCDNRGPYFSYNETIPYREPTAGRSSRYSYYTQQRCRLAPAPVDSAGRDYRYVRVCPDAEGRYRITG</sequence>
<protein>
    <recommendedName>
        <fullName evidence="2">Glycine zipper domain-containing protein</fullName>
    </recommendedName>
</protein>
<dbReference type="RefSeq" id="WP_111516055.1">
    <property type="nucleotide sequence ID" value="NZ_QFYR01000004.1"/>
</dbReference>
<dbReference type="Proteomes" id="UP000249725">
    <property type="component" value="Unassembled WGS sequence"/>
</dbReference>
<dbReference type="Pfam" id="PF13488">
    <property type="entry name" value="Gly-zipper_Omp"/>
    <property type="match status" value="1"/>
</dbReference>
<evidence type="ECO:0000259" key="2">
    <source>
        <dbReference type="Pfam" id="PF13488"/>
    </source>
</evidence>
<evidence type="ECO:0000313" key="4">
    <source>
        <dbReference type="Proteomes" id="UP000249725"/>
    </source>
</evidence>
<gene>
    <name evidence="3" type="ORF">DJ018_16450</name>
</gene>
<reference evidence="4" key="1">
    <citation type="submission" date="2018-05" db="EMBL/GenBank/DDBJ databases">
        <authorList>
            <person name="Li X."/>
        </authorList>
    </citation>
    <scope>NUCLEOTIDE SEQUENCE [LARGE SCALE GENOMIC DNA]</scope>
    <source>
        <strain evidence="4">YIM 73061</strain>
    </source>
</reference>
<evidence type="ECO:0000256" key="1">
    <source>
        <dbReference type="SAM" id="SignalP"/>
    </source>
</evidence>
<proteinExistence type="predicted"/>
<accession>A0A328AA45</accession>
<evidence type="ECO:0000313" key="3">
    <source>
        <dbReference type="EMBL" id="RAK51520.1"/>
    </source>
</evidence>
<feature type="domain" description="Glycine zipper" evidence="2">
    <location>
        <begin position="136"/>
        <end position="180"/>
    </location>
</feature>
<dbReference type="EMBL" id="QFYR01000004">
    <property type="protein sequence ID" value="RAK51520.1"/>
    <property type="molecule type" value="Genomic_DNA"/>
</dbReference>
<feature type="chain" id="PRO_5016456143" description="Glycine zipper domain-containing protein" evidence="1">
    <location>
        <begin position="24"/>
        <end position="248"/>
    </location>
</feature>
<keyword evidence="1" id="KW-0732">Signal</keyword>
<organism evidence="3 4">
    <name type="scientific">Phenylobacterium deserti</name>
    <dbReference type="NCBI Taxonomy" id="1914756"/>
    <lineage>
        <taxon>Bacteria</taxon>
        <taxon>Pseudomonadati</taxon>
        <taxon>Pseudomonadota</taxon>
        <taxon>Alphaproteobacteria</taxon>
        <taxon>Caulobacterales</taxon>
        <taxon>Caulobacteraceae</taxon>
        <taxon>Phenylobacterium</taxon>
    </lineage>
</organism>
<dbReference type="InterPro" id="IPR039567">
    <property type="entry name" value="Gly-zipper"/>
</dbReference>
<comment type="caution">
    <text evidence="3">The sequence shown here is derived from an EMBL/GenBank/DDBJ whole genome shotgun (WGS) entry which is preliminary data.</text>
</comment>
<dbReference type="AlphaFoldDB" id="A0A328AA45"/>
<name>A0A328AA45_9CAUL</name>
<keyword evidence="4" id="KW-1185">Reference proteome</keyword>
<dbReference type="OrthoDB" id="7184500at2"/>